<reference evidence="2 3" key="1">
    <citation type="journal article" date="2019" name="Genome Biol. Evol.">
        <title>Nanopore Sequencing Significantly Improves Genome Assembly of the Protozoan Parasite Trypanosoma cruzi.</title>
        <authorList>
            <person name="Diaz-Viraque F."/>
            <person name="Pita S."/>
            <person name="Greif G."/>
            <person name="de Souza R.C.M."/>
            <person name="Iraola G."/>
            <person name="Robello C."/>
        </authorList>
    </citation>
    <scope>NUCLEOTIDE SEQUENCE [LARGE SCALE GENOMIC DNA]</scope>
    <source>
        <strain evidence="2 3">Berenice</strain>
    </source>
</reference>
<feature type="region of interest" description="Disordered" evidence="1">
    <location>
        <begin position="1"/>
        <end position="24"/>
    </location>
</feature>
<comment type="caution">
    <text evidence="2">The sequence shown here is derived from an EMBL/GenBank/DDBJ whole genome shotgun (WGS) entry which is preliminary data.</text>
</comment>
<name>A0A7J6XTY8_TRYCR</name>
<feature type="region of interest" description="Disordered" evidence="1">
    <location>
        <begin position="82"/>
        <end position="165"/>
    </location>
</feature>
<feature type="compositionally biased region" description="Basic residues" evidence="1">
    <location>
        <begin position="1"/>
        <end position="11"/>
    </location>
</feature>
<dbReference type="Proteomes" id="UP000583944">
    <property type="component" value="Unassembled WGS sequence"/>
</dbReference>
<accession>A0A7J6XTY8</accession>
<protein>
    <submittedName>
        <fullName evidence="2">Uncharacterized protein</fullName>
    </submittedName>
</protein>
<evidence type="ECO:0000313" key="2">
    <source>
        <dbReference type="EMBL" id="KAF5218004.1"/>
    </source>
</evidence>
<dbReference type="AlphaFoldDB" id="A0A7J6XTY8"/>
<organism evidence="2 3">
    <name type="scientific">Trypanosoma cruzi</name>
    <dbReference type="NCBI Taxonomy" id="5693"/>
    <lineage>
        <taxon>Eukaryota</taxon>
        <taxon>Discoba</taxon>
        <taxon>Euglenozoa</taxon>
        <taxon>Kinetoplastea</taxon>
        <taxon>Metakinetoplastina</taxon>
        <taxon>Trypanosomatida</taxon>
        <taxon>Trypanosomatidae</taxon>
        <taxon>Trypanosoma</taxon>
        <taxon>Schizotrypanum</taxon>
    </lineage>
</organism>
<dbReference type="VEuPathDB" id="TriTrypDB:ECC02_009122"/>
<evidence type="ECO:0000313" key="3">
    <source>
        <dbReference type="Proteomes" id="UP000583944"/>
    </source>
</evidence>
<proteinExistence type="predicted"/>
<gene>
    <name evidence="2" type="ORF">ECC02_009122</name>
</gene>
<dbReference type="EMBL" id="JABDHM010000112">
    <property type="protein sequence ID" value="KAF5218004.1"/>
    <property type="molecule type" value="Genomic_DNA"/>
</dbReference>
<evidence type="ECO:0000256" key="1">
    <source>
        <dbReference type="SAM" id="MobiDB-lite"/>
    </source>
</evidence>
<sequence length="335" mass="38929">MSVAKYGHKHQNTNPHSALRDHPQRACVRSKTSHHFTASALCLVCMCLYVWQRRYLQSSCAPQESQKKATAERQIAHTQITHIITHTRSPRNGCSQPQNNEKQNKKPKRGTTSAHTLIAPVKQNTHTGRERERSPTQCNKNKQKQLRCSAHAARQDGSGACGAKESTNGPAWVCMQYIQWAHYVCASWDEVRARVHAREHTQKVSERRVCVRAVHGSLSLTLTRPPPQQQPHTQQQEEAKEGRWCGRPRCCCHCRQSSPLWFSWLWLRLVFLSDWLHYFHFVFLVSLRHQLLDHCSGCRLQCSFQIRYCQHHRFLWVMVALILHGRQMVHCVDWL</sequence>